<proteinExistence type="inferred from homology"/>
<dbReference type="Pfam" id="PF00994">
    <property type="entry name" value="MoCF_biosynth"/>
    <property type="match status" value="1"/>
</dbReference>
<dbReference type="InterPro" id="IPR001453">
    <property type="entry name" value="MoaB/Mog_dom"/>
</dbReference>
<evidence type="ECO:0000256" key="8">
    <source>
        <dbReference type="ARBA" id="ARBA00022842"/>
    </source>
</evidence>
<dbReference type="NCBIfam" id="NF045515">
    <property type="entry name" value="Glp_gephyrin"/>
    <property type="match status" value="1"/>
</dbReference>
<dbReference type="GO" id="GO:0006777">
    <property type="term" value="P:Mo-molybdopterin cofactor biosynthetic process"/>
    <property type="evidence" value="ECO:0007669"/>
    <property type="project" value="UniProtKB-UniRule"/>
</dbReference>
<organism evidence="13 14">
    <name type="scientific">Aureimonas glaciei</name>
    <dbReference type="NCBI Taxonomy" id="1776957"/>
    <lineage>
        <taxon>Bacteria</taxon>
        <taxon>Pseudomonadati</taxon>
        <taxon>Pseudomonadota</taxon>
        <taxon>Alphaproteobacteria</taxon>
        <taxon>Hyphomicrobiales</taxon>
        <taxon>Aurantimonadaceae</taxon>
        <taxon>Aureimonas</taxon>
    </lineage>
</organism>
<reference evidence="13" key="2">
    <citation type="submission" date="2020-09" db="EMBL/GenBank/DDBJ databases">
        <authorList>
            <person name="Sun Q."/>
            <person name="Zhou Y."/>
        </authorList>
    </citation>
    <scope>NUCLEOTIDE SEQUENCE</scope>
    <source>
        <strain evidence="13">CGMCC 1.15493</strain>
    </source>
</reference>
<evidence type="ECO:0000256" key="2">
    <source>
        <dbReference type="ARBA" id="ARBA00002901"/>
    </source>
</evidence>
<keyword evidence="6 11" id="KW-0808">Transferase</keyword>
<evidence type="ECO:0000313" key="14">
    <source>
        <dbReference type="Proteomes" id="UP000613160"/>
    </source>
</evidence>
<dbReference type="Gene3D" id="3.90.105.10">
    <property type="entry name" value="Molybdopterin biosynthesis moea protein, domain 2"/>
    <property type="match status" value="1"/>
</dbReference>
<dbReference type="InterPro" id="IPR008284">
    <property type="entry name" value="MoCF_biosynth_CS"/>
</dbReference>
<name>A0A916XTG6_9HYPH</name>
<dbReference type="SUPFAM" id="SSF63882">
    <property type="entry name" value="MoeA N-terminal region -like"/>
    <property type="match status" value="1"/>
</dbReference>
<keyword evidence="7 11" id="KW-0479">Metal-binding</keyword>
<keyword evidence="8 11" id="KW-0460">Magnesium</keyword>
<sequence length="418" mass="42981">MAQLSDDCFAFGGPMRTVAETVALIRARLVPVAETERVGLASADGRVTSEAFTAGLSLPAFTNSAVDGYAVRGSDLPVGAPKAFVLADRIQAGMAASRPLAPGETVRIFTGAPMPAGADTVFMQEDTELDASGRILLPAGLSPGANVRPAGEDVAPGRVVIAAGQRLRPQDVAMLAALGETEVAVRRRVRVAVFSTGNEIVAPGAPLGPAQVFDSNRFMLMAMLARLGCAVTDLGILPDATAPIAEALVDAAADHDLILASGGVSTGEADHVKTAVETAGTLTFWRVAIKPGRPVAMGVVKGTAFIGLPGNPVASFVTFARIARPAILALAGTEEAALPATPLRAAFAYAKKRGRREYVRVTLVEGADGLLEARKFPREGAGLLSSLVDTDGLVEFSEDSAGTEIGATVAFIPYAALL</sequence>
<dbReference type="FunFam" id="3.40.980.10:FF:000004">
    <property type="entry name" value="Molybdopterin molybdenumtransferase"/>
    <property type="match status" value="1"/>
</dbReference>
<dbReference type="AlphaFoldDB" id="A0A916XTG6"/>
<dbReference type="SMART" id="SM00852">
    <property type="entry name" value="MoCF_biosynth"/>
    <property type="match status" value="1"/>
</dbReference>
<accession>A0A916XTG6</accession>
<keyword evidence="9 11" id="KW-0501">Molybdenum cofactor biosynthesis</keyword>
<dbReference type="InterPro" id="IPR005111">
    <property type="entry name" value="MoeA_C_domain_IV"/>
</dbReference>
<dbReference type="SUPFAM" id="SSF53218">
    <property type="entry name" value="Molybdenum cofactor biosynthesis proteins"/>
    <property type="match status" value="1"/>
</dbReference>
<evidence type="ECO:0000256" key="1">
    <source>
        <dbReference type="ARBA" id="ARBA00001946"/>
    </source>
</evidence>
<comment type="catalytic activity">
    <reaction evidence="10">
        <text>adenylyl-molybdopterin + molybdate = Mo-molybdopterin + AMP + H(+)</text>
        <dbReference type="Rhea" id="RHEA:35047"/>
        <dbReference type="ChEBI" id="CHEBI:15378"/>
        <dbReference type="ChEBI" id="CHEBI:36264"/>
        <dbReference type="ChEBI" id="CHEBI:62727"/>
        <dbReference type="ChEBI" id="CHEBI:71302"/>
        <dbReference type="ChEBI" id="CHEBI:456215"/>
        <dbReference type="EC" id="2.10.1.1"/>
    </reaction>
</comment>
<dbReference type="Pfam" id="PF03453">
    <property type="entry name" value="MoeA_N"/>
    <property type="match status" value="1"/>
</dbReference>
<comment type="caution">
    <text evidence="13">The sequence shown here is derived from an EMBL/GenBank/DDBJ whole genome shotgun (WGS) entry which is preliminary data.</text>
</comment>
<dbReference type="CDD" id="cd00887">
    <property type="entry name" value="MoeA"/>
    <property type="match status" value="1"/>
</dbReference>
<comment type="function">
    <text evidence="2 11">Catalyzes the insertion of molybdate into adenylated molybdopterin with the concomitant release of AMP.</text>
</comment>
<keyword evidence="14" id="KW-1185">Reference proteome</keyword>
<evidence type="ECO:0000256" key="9">
    <source>
        <dbReference type="ARBA" id="ARBA00023150"/>
    </source>
</evidence>
<dbReference type="EMBL" id="BMJJ01000002">
    <property type="protein sequence ID" value="GGD09044.1"/>
    <property type="molecule type" value="Genomic_DNA"/>
</dbReference>
<dbReference type="Gene3D" id="2.40.340.10">
    <property type="entry name" value="MoeA, C-terminal, domain IV"/>
    <property type="match status" value="1"/>
</dbReference>
<evidence type="ECO:0000256" key="3">
    <source>
        <dbReference type="ARBA" id="ARBA00005046"/>
    </source>
</evidence>
<evidence type="ECO:0000313" key="13">
    <source>
        <dbReference type="EMBL" id="GGD09044.1"/>
    </source>
</evidence>
<dbReference type="InterPro" id="IPR038987">
    <property type="entry name" value="MoeA-like"/>
</dbReference>
<dbReference type="GO" id="GO:0005829">
    <property type="term" value="C:cytosol"/>
    <property type="evidence" value="ECO:0007669"/>
    <property type="project" value="TreeGrafter"/>
</dbReference>
<evidence type="ECO:0000256" key="10">
    <source>
        <dbReference type="ARBA" id="ARBA00047317"/>
    </source>
</evidence>
<dbReference type="RefSeq" id="WP_188849465.1">
    <property type="nucleotide sequence ID" value="NZ_BMJJ01000002.1"/>
</dbReference>
<dbReference type="GO" id="GO:0046872">
    <property type="term" value="F:metal ion binding"/>
    <property type="evidence" value="ECO:0007669"/>
    <property type="project" value="UniProtKB-UniRule"/>
</dbReference>
<dbReference type="PROSITE" id="PS01079">
    <property type="entry name" value="MOCF_BIOSYNTHESIS_2"/>
    <property type="match status" value="1"/>
</dbReference>
<comment type="cofactor">
    <cofactor evidence="1 11">
        <name>Mg(2+)</name>
        <dbReference type="ChEBI" id="CHEBI:18420"/>
    </cofactor>
</comment>
<reference evidence="13" key="1">
    <citation type="journal article" date="2014" name="Int. J. Syst. Evol. Microbiol.">
        <title>Complete genome sequence of Corynebacterium casei LMG S-19264T (=DSM 44701T), isolated from a smear-ripened cheese.</title>
        <authorList>
            <consortium name="US DOE Joint Genome Institute (JGI-PGF)"/>
            <person name="Walter F."/>
            <person name="Albersmeier A."/>
            <person name="Kalinowski J."/>
            <person name="Ruckert C."/>
        </authorList>
    </citation>
    <scope>NUCLEOTIDE SEQUENCE</scope>
    <source>
        <strain evidence="13">CGMCC 1.15493</strain>
    </source>
</reference>
<dbReference type="NCBIfam" id="TIGR00177">
    <property type="entry name" value="molyb_syn"/>
    <property type="match status" value="1"/>
</dbReference>
<dbReference type="Gene3D" id="2.170.190.11">
    <property type="entry name" value="Molybdopterin biosynthesis moea protein, domain 3"/>
    <property type="match status" value="1"/>
</dbReference>
<dbReference type="InterPro" id="IPR036135">
    <property type="entry name" value="MoeA_linker/N_sf"/>
</dbReference>
<evidence type="ECO:0000256" key="11">
    <source>
        <dbReference type="RuleBase" id="RU365090"/>
    </source>
</evidence>
<evidence type="ECO:0000256" key="7">
    <source>
        <dbReference type="ARBA" id="ARBA00022723"/>
    </source>
</evidence>
<keyword evidence="5 11" id="KW-0500">Molybdenum</keyword>
<protein>
    <recommendedName>
        <fullName evidence="11">Molybdopterin molybdenumtransferase</fullName>
        <ecNumber evidence="11">2.10.1.1</ecNumber>
    </recommendedName>
</protein>
<dbReference type="GO" id="GO:0061599">
    <property type="term" value="F:molybdopterin molybdotransferase activity"/>
    <property type="evidence" value="ECO:0007669"/>
    <property type="project" value="UniProtKB-UniRule"/>
</dbReference>
<comment type="pathway">
    <text evidence="3 11">Cofactor biosynthesis; molybdopterin biosynthesis.</text>
</comment>
<evidence type="ECO:0000256" key="5">
    <source>
        <dbReference type="ARBA" id="ARBA00022505"/>
    </source>
</evidence>
<evidence type="ECO:0000256" key="6">
    <source>
        <dbReference type="ARBA" id="ARBA00022679"/>
    </source>
</evidence>
<dbReference type="EC" id="2.10.1.1" evidence="11"/>
<evidence type="ECO:0000256" key="4">
    <source>
        <dbReference type="ARBA" id="ARBA00010763"/>
    </source>
</evidence>
<evidence type="ECO:0000259" key="12">
    <source>
        <dbReference type="SMART" id="SM00852"/>
    </source>
</evidence>
<dbReference type="Gene3D" id="3.40.980.10">
    <property type="entry name" value="MoaB/Mog-like domain"/>
    <property type="match status" value="1"/>
</dbReference>
<dbReference type="PANTHER" id="PTHR10192:SF5">
    <property type="entry name" value="GEPHYRIN"/>
    <property type="match status" value="1"/>
</dbReference>
<gene>
    <name evidence="13" type="primary">moeA</name>
    <name evidence="13" type="ORF">GCM10011335_09870</name>
</gene>
<feature type="domain" description="MoaB/Mog" evidence="12">
    <location>
        <begin position="192"/>
        <end position="329"/>
    </location>
</feature>
<dbReference type="Proteomes" id="UP000613160">
    <property type="component" value="Unassembled WGS sequence"/>
</dbReference>
<dbReference type="InterPro" id="IPR036688">
    <property type="entry name" value="MoeA_C_domain_IV_sf"/>
</dbReference>
<dbReference type="SUPFAM" id="SSF63867">
    <property type="entry name" value="MoeA C-terminal domain-like"/>
    <property type="match status" value="1"/>
</dbReference>
<dbReference type="Pfam" id="PF03454">
    <property type="entry name" value="MoeA_C"/>
    <property type="match status" value="1"/>
</dbReference>
<dbReference type="PANTHER" id="PTHR10192">
    <property type="entry name" value="MOLYBDOPTERIN BIOSYNTHESIS PROTEIN"/>
    <property type="match status" value="1"/>
</dbReference>
<dbReference type="InterPro" id="IPR036425">
    <property type="entry name" value="MoaB/Mog-like_dom_sf"/>
</dbReference>
<dbReference type="InterPro" id="IPR005110">
    <property type="entry name" value="MoeA_linker/N"/>
</dbReference>
<comment type="similarity">
    <text evidence="4 11">Belongs to the MoeA family.</text>
</comment>